<evidence type="ECO:0000259" key="8">
    <source>
        <dbReference type="Pfam" id="PF06429"/>
    </source>
</evidence>
<protein>
    <recommendedName>
        <fullName evidence="3 6">Flagellar basal-body rod protein FlgC</fullName>
    </recommendedName>
</protein>
<feature type="domain" description="Flagellar basal-body/hook protein C-terminal" evidence="8">
    <location>
        <begin position="89"/>
        <end position="133"/>
    </location>
</feature>
<comment type="subunit">
    <text evidence="5 6">The basal body constitutes a major portion of the flagellar organelle and consists of four rings (L,P,S, and M) mounted on a central rod. The rod consists of about 26 subunits of FlgG in the distal portion, and FlgB, FlgC and FlgF are thought to build up the proximal portion of the rod with about 6 subunits each.</text>
</comment>
<evidence type="ECO:0000313" key="9">
    <source>
        <dbReference type="EMBL" id="OGC16320.1"/>
    </source>
</evidence>
<reference evidence="9 10" key="1">
    <citation type="journal article" date="2016" name="Nat. Commun.">
        <title>Thousands of microbial genomes shed light on interconnected biogeochemical processes in an aquifer system.</title>
        <authorList>
            <person name="Anantharaman K."/>
            <person name="Brown C.T."/>
            <person name="Hug L.A."/>
            <person name="Sharon I."/>
            <person name="Castelle C.J."/>
            <person name="Probst A.J."/>
            <person name="Thomas B.C."/>
            <person name="Singh A."/>
            <person name="Wilkins M.J."/>
            <person name="Karaoz U."/>
            <person name="Brodie E.L."/>
            <person name="Williams K.H."/>
            <person name="Hubbard S.S."/>
            <person name="Banfield J.F."/>
        </authorList>
    </citation>
    <scope>NUCLEOTIDE SEQUENCE [LARGE SCALE GENOMIC DNA]</scope>
</reference>
<dbReference type="InterPro" id="IPR001444">
    <property type="entry name" value="Flag_bb_rod_N"/>
</dbReference>
<dbReference type="GO" id="GO:0071978">
    <property type="term" value="P:bacterial-type flagellum-dependent swarming motility"/>
    <property type="evidence" value="ECO:0007669"/>
    <property type="project" value="TreeGrafter"/>
</dbReference>
<gene>
    <name evidence="9" type="ORF">A2290_04400</name>
</gene>
<proteinExistence type="inferred from homology"/>
<dbReference type="InterPro" id="IPR019776">
    <property type="entry name" value="Flagellar_basal_body_rod_CS"/>
</dbReference>
<evidence type="ECO:0000256" key="4">
    <source>
        <dbReference type="ARBA" id="ARBA00023143"/>
    </source>
</evidence>
<feature type="domain" description="Flagellar basal body rod protein N-terminal" evidence="7">
    <location>
        <begin position="1"/>
        <end position="29"/>
    </location>
</feature>
<dbReference type="AlphaFoldDB" id="A0A1F4S7C9"/>
<evidence type="ECO:0000313" key="10">
    <source>
        <dbReference type="Proteomes" id="UP000177905"/>
    </source>
</evidence>
<dbReference type="InterPro" id="IPR010930">
    <property type="entry name" value="Flg_bb/hook_C_dom"/>
</dbReference>
<organism evidence="9 10">
    <name type="scientific">candidate division WOR-1 bacterium RIFOXYB2_FULL_36_35</name>
    <dbReference type="NCBI Taxonomy" id="1802578"/>
    <lineage>
        <taxon>Bacteria</taxon>
        <taxon>Bacillati</taxon>
        <taxon>Saganbacteria</taxon>
    </lineage>
</organism>
<evidence type="ECO:0000256" key="5">
    <source>
        <dbReference type="ARBA" id="ARBA00025933"/>
    </source>
</evidence>
<dbReference type="InterPro" id="IPR006299">
    <property type="entry name" value="FlgC"/>
</dbReference>
<comment type="similarity">
    <text evidence="2">Belongs to the flagella basal body rod proteins family.</text>
</comment>
<dbReference type="PANTHER" id="PTHR30435:SF2">
    <property type="entry name" value="FLAGELLAR BASAL-BODY ROD PROTEIN FLGC"/>
    <property type="match status" value="1"/>
</dbReference>
<keyword evidence="4 6" id="KW-0975">Bacterial flagellum</keyword>
<sequence length="134" mass="14809">MDVSVSAIEAERLRMEVISSNIANINTTRSLNGGPYRRLSVSLYEKNISFSDALNLAEKRLNGVGAKIVEDTTPFKKVYKPSHPDADKDGFVETPNVDLASEMVDLTEASRGYEAQITAYNATKKMIQDLIQLP</sequence>
<comment type="caution">
    <text evidence="9">The sequence shown here is derived from an EMBL/GenBank/DDBJ whole genome shotgun (WGS) entry which is preliminary data.</text>
</comment>
<evidence type="ECO:0000256" key="2">
    <source>
        <dbReference type="ARBA" id="ARBA00009677"/>
    </source>
</evidence>
<name>A0A1F4S7C9_UNCSA</name>
<evidence type="ECO:0000256" key="3">
    <source>
        <dbReference type="ARBA" id="ARBA00017941"/>
    </source>
</evidence>
<dbReference type="PANTHER" id="PTHR30435">
    <property type="entry name" value="FLAGELLAR PROTEIN"/>
    <property type="match status" value="1"/>
</dbReference>
<dbReference type="Pfam" id="PF06429">
    <property type="entry name" value="Flg_bbr_C"/>
    <property type="match status" value="1"/>
</dbReference>
<dbReference type="Proteomes" id="UP000177905">
    <property type="component" value="Unassembled WGS sequence"/>
</dbReference>
<keyword evidence="9" id="KW-0282">Flagellum</keyword>
<accession>A0A1F4S7C9</accession>
<evidence type="ECO:0000256" key="6">
    <source>
        <dbReference type="RuleBase" id="RU362062"/>
    </source>
</evidence>
<comment type="subcellular location">
    <subcellularLocation>
        <location evidence="1 6">Bacterial flagellum basal body</location>
    </subcellularLocation>
</comment>
<keyword evidence="9" id="KW-0966">Cell projection</keyword>
<dbReference type="NCBIfam" id="TIGR01395">
    <property type="entry name" value="FlgC"/>
    <property type="match status" value="1"/>
</dbReference>
<dbReference type="GO" id="GO:0030694">
    <property type="term" value="C:bacterial-type flagellum basal body, rod"/>
    <property type="evidence" value="ECO:0007669"/>
    <property type="project" value="UniProtKB-UniRule"/>
</dbReference>
<dbReference type="EMBL" id="MEUA01000010">
    <property type="protein sequence ID" value="OGC16320.1"/>
    <property type="molecule type" value="Genomic_DNA"/>
</dbReference>
<evidence type="ECO:0000259" key="7">
    <source>
        <dbReference type="Pfam" id="PF00460"/>
    </source>
</evidence>
<evidence type="ECO:0000256" key="1">
    <source>
        <dbReference type="ARBA" id="ARBA00004117"/>
    </source>
</evidence>
<dbReference type="PROSITE" id="PS00588">
    <property type="entry name" value="FLAGELLA_BB_ROD"/>
    <property type="match status" value="1"/>
</dbReference>
<keyword evidence="9" id="KW-0969">Cilium</keyword>
<dbReference type="Pfam" id="PF00460">
    <property type="entry name" value="Flg_bb_rod"/>
    <property type="match status" value="1"/>
</dbReference>